<proteinExistence type="predicted"/>
<evidence type="ECO:0000313" key="5">
    <source>
        <dbReference type="EMBL" id="GBC61711.1"/>
    </source>
</evidence>
<name>A0A401FXM2_9BACT</name>
<dbReference type="Gene3D" id="3.40.50.2300">
    <property type="match status" value="1"/>
</dbReference>
<dbReference type="InterPro" id="IPR011006">
    <property type="entry name" value="CheY-like_superfamily"/>
</dbReference>
<dbReference type="SUPFAM" id="SSF52172">
    <property type="entry name" value="CheY-like"/>
    <property type="match status" value="1"/>
</dbReference>
<feature type="domain" description="Response regulatory" evidence="3">
    <location>
        <begin position="29"/>
        <end position="153"/>
    </location>
</feature>
<feature type="modified residue" description="4-aspartylphosphate" evidence="1">
    <location>
        <position position="84"/>
    </location>
</feature>
<dbReference type="Pfam" id="PF13487">
    <property type="entry name" value="HD_5"/>
    <property type="match status" value="1"/>
</dbReference>
<dbReference type="PROSITE" id="PS50006">
    <property type="entry name" value="FHA_DOMAIN"/>
    <property type="match status" value="1"/>
</dbReference>
<gene>
    <name evidence="5" type="ORF">DENIS_2673</name>
</gene>
<dbReference type="EMBL" id="BEXT01000001">
    <property type="protein sequence ID" value="GBC61711.1"/>
    <property type="molecule type" value="Genomic_DNA"/>
</dbReference>
<protein>
    <recommendedName>
        <fullName evidence="7">DUF3369 domain-containing protein</fullName>
    </recommendedName>
</protein>
<keyword evidence="6" id="KW-1185">Reference proteome</keyword>
<dbReference type="InterPro" id="IPR001789">
    <property type="entry name" value="Sig_transdc_resp-reg_receiver"/>
</dbReference>
<sequence>MCPDDDDQLLFADESPSPAADAARQQAWKVIIADDEKEVHTVTEMVLSDYQFEGRTLMFLNTYSGEETRRLIEEHPDTAILLLDVVMESKDSGLEVVRYIRDHLENRFVRIILRTGQPGEAPENEVITKYDINDYKEKTELTSQKLFTTVTAALRAYRDIRVIEKSRRGLEQIIESSARLFELQSLKKFARGALTQLISILGLGETSVYFQVDGFTALQEGEEFVILAATGQFEPFIGRSVMAVVPDDIRSRISNAISKEHCQFDGSTFVGYFPTKNGSRNMLYISGWRDMTEMDKNLIRVFSTNLAIAFDNIHLNREIVETQKEVMFTLGEVVETRSHETANHVRRVAEMSFILARKAGLDEQEARLIYRASPMHDIGKVGIPDSILLKGGPLTSDEFEIMKTHVTIGYNILRNSKREILRTAAIIALQHHERWDGNGYVQGLEGEEIHIYGRITTLADIFDALSKRRVYKDPWPTERVVDYIRQERGLIFDPDLTDVFLDNIETFIAIRNRFRDK</sequence>
<dbReference type="PROSITE" id="PS51832">
    <property type="entry name" value="HD_GYP"/>
    <property type="match status" value="1"/>
</dbReference>
<dbReference type="PROSITE" id="PS50110">
    <property type="entry name" value="RESPONSE_REGULATORY"/>
    <property type="match status" value="1"/>
</dbReference>
<dbReference type="SUPFAM" id="SSF109604">
    <property type="entry name" value="HD-domain/PDEase-like"/>
    <property type="match status" value="1"/>
</dbReference>
<dbReference type="AlphaFoldDB" id="A0A401FXM2"/>
<organism evidence="5 6">
    <name type="scientific">Desulfonema ishimotonii</name>
    <dbReference type="NCBI Taxonomy" id="45657"/>
    <lineage>
        <taxon>Bacteria</taxon>
        <taxon>Pseudomonadati</taxon>
        <taxon>Thermodesulfobacteriota</taxon>
        <taxon>Desulfobacteria</taxon>
        <taxon>Desulfobacterales</taxon>
        <taxon>Desulfococcaceae</taxon>
        <taxon>Desulfonema</taxon>
    </lineage>
</organism>
<evidence type="ECO:0000259" key="3">
    <source>
        <dbReference type="PROSITE" id="PS50110"/>
    </source>
</evidence>
<dbReference type="GO" id="GO:0000160">
    <property type="term" value="P:phosphorelay signal transduction system"/>
    <property type="evidence" value="ECO:0007669"/>
    <property type="project" value="InterPro"/>
</dbReference>
<dbReference type="InterPro" id="IPR003607">
    <property type="entry name" value="HD/PDEase_dom"/>
</dbReference>
<accession>A0A401FXM2</accession>
<dbReference type="OrthoDB" id="9764337at2"/>
<reference evidence="6" key="2">
    <citation type="submission" date="2019-01" db="EMBL/GenBank/DDBJ databases">
        <title>Genome sequence of Desulfonema ishimotonii strain Tokyo 01.</title>
        <authorList>
            <person name="Fukui M."/>
        </authorList>
    </citation>
    <scope>NUCLEOTIDE SEQUENCE [LARGE SCALE GENOMIC DNA]</scope>
    <source>
        <strain evidence="6">Tokyo 01</strain>
    </source>
</reference>
<keyword evidence="1" id="KW-0597">Phosphoprotein</keyword>
<dbReference type="Pfam" id="PF11849">
    <property type="entry name" value="DUF3369"/>
    <property type="match status" value="1"/>
</dbReference>
<dbReference type="InterPro" id="IPR000253">
    <property type="entry name" value="FHA_dom"/>
</dbReference>
<dbReference type="CDD" id="cd00077">
    <property type="entry name" value="HDc"/>
    <property type="match status" value="1"/>
</dbReference>
<evidence type="ECO:0000259" key="2">
    <source>
        <dbReference type="PROSITE" id="PS50006"/>
    </source>
</evidence>
<comment type="caution">
    <text evidence="5">The sequence shown here is derived from an EMBL/GenBank/DDBJ whole genome shotgun (WGS) entry which is preliminary data.</text>
</comment>
<evidence type="ECO:0000259" key="4">
    <source>
        <dbReference type="PROSITE" id="PS51832"/>
    </source>
</evidence>
<dbReference type="InterPro" id="IPR052020">
    <property type="entry name" value="Cyclic_di-GMP/3'3'-cGAMP_PDE"/>
</dbReference>
<dbReference type="InterPro" id="IPR037522">
    <property type="entry name" value="HD_GYP_dom"/>
</dbReference>
<dbReference type="SMART" id="SM00471">
    <property type="entry name" value="HDc"/>
    <property type="match status" value="1"/>
</dbReference>
<dbReference type="PANTHER" id="PTHR45228:SF9">
    <property type="entry name" value="3'3'-CGAMP-SPECIFIC PHOSPHODIESTERASE 2"/>
    <property type="match status" value="1"/>
</dbReference>
<feature type="domain" description="FHA" evidence="2">
    <location>
        <begin position="235"/>
        <end position="290"/>
    </location>
</feature>
<reference evidence="6" key="1">
    <citation type="submission" date="2017-11" db="EMBL/GenBank/DDBJ databases">
        <authorList>
            <person name="Watanabe M."/>
            <person name="Kojima H."/>
        </authorList>
    </citation>
    <scope>NUCLEOTIDE SEQUENCE [LARGE SCALE GENOMIC DNA]</scope>
    <source>
        <strain evidence="6">Tokyo 01</strain>
    </source>
</reference>
<evidence type="ECO:0008006" key="7">
    <source>
        <dbReference type="Google" id="ProtNLM"/>
    </source>
</evidence>
<dbReference type="Gene3D" id="1.10.3210.10">
    <property type="entry name" value="Hypothetical protein af1432"/>
    <property type="match status" value="1"/>
</dbReference>
<dbReference type="PANTHER" id="PTHR45228">
    <property type="entry name" value="CYCLIC DI-GMP PHOSPHODIESTERASE TM_0186-RELATED"/>
    <property type="match status" value="1"/>
</dbReference>
<dbReference type="Proteomes" id="UP000288096">
    <property type="component" value="Unassembled WGS sequence"/>
</dbReference>
<evidence type="ECO:0000313" key="6">
    <source>
        <dbReference type="Proteomes" id="UP000288096"/>
    </source>
</evidence>
<dbReference type="InterPro" id="IPR021800">
    <property type="entry name" value="DUF3369"/>
</dbReference>
<feature type="domain" description="HD-GYP" evidence="4">
    <location>
        <begin position="319"/>
        <end position="516"/>
    </location>
</feature>
<evidence type="ECO:0000256" key="1">
    <source>
        <dbReference type="PROSITE-ProRule" id="PRU00169"/>
    </source>
</evidence>